<feature type="signal peptide" evidence="2">
    <location>
        <begin position="1"/>
        <end position="22"/>
    </location>
</feature>
<accession>A0AAP2GKR7</accession>
<proteinExistence type="predicted"/>
<keyword evidence="4" id="KW-1185">Reference proteome</keyword>
<reference evidence="3 4" key="1">
    <citation type="submission" date="2021-05" db="EMBL/GenBank/DDBJ databases">
        <title>A Polyphasic approach of four new species of the genus Ohtaekwangia: Ohtaekwangia histidinii sp. nov., Ohtaekwangia cretensis sp. nov., Ohtaekwangia indiensis sp. nov., Ohtaekwangia reichenbachii sp. nov. from diverse environment.</title>
        <authorList>
            <person name="Octaviana S."/>
        </authorList>
    </citation>
    <scope>NUCLEOTIDE SEQUENCE [LARGE SCALE GENOMIC DNA]</scope>
    <source>
        <strain evidence="3 4">PWU4</strain>
    </source>
</reference>
<gene>
    <name evidence="3" type="ORF">KK083_20755</name>
</gene>
<keyword evidence="2" id="KW-0732">Signal</keyword>
<comment type="caution">
    <text evidence="3">The sequence shown here is derived from an EMBL/GenBank/DDBJ whole genome shotgun (WGS) entry which is preliminary data.</text>
</comment>
<evidence type="ECO:0000256" key="2">
    <source>
        <dbReference type="SAM" id="SignalP"/>
    </source>
</evidence>
<feature type="chain" id="PRO_5042851974" evidence="2">
    <location>
        <begin position="23"/>
        <end position="47"/>
    </location>
</feature>
<evidence type="ECO:0000313" key="3">
    <source>
        <dbReference type="EMBL" id="MBT1699339.1"/>
    </source>
</evidence>
<dbReference type="RefSeq" id="WP_254167216.1">
    <property type="nucleotide sequence ID" value="NZ_JAHESF010000024.1"/>
</dbReference>
<feature type="region of interest" description="Disordered" evidence="1">
    <location>
        <begin position="26"/>
        <end position="47"/>
    </location>
</feature>
<sequence>MKKLIYTTLLLLATILSVTSCTEETVTPTIETDNGGGSGSTDPYKIK</sequence>
<dbReference type="Proteomes" id="UP001319200">
    <property type="component" value="Unassembled WGS sequence"/>
</dbReference>
<name>A0AAP2GKR7_9BACT</name>
<dbReference type="EMBL" id="JAHESF010000024">
    <property type="protein sequence ID" value="MBT1699339.1"/>
    <property type="molecule type" value="Genomic_DNA"/>
</dbReference>
<protein>
    <submittedName>
        <fullName evidence="3">Uncharacterized protein</fullName>
    </submittedName>
</protein>
<dbReference type="AlphaFoldDB" id="A0AAP2GKR7"/>
<evidence type="ECO:0000313" key="4">
    <source>
        <dbReference type="Proteomes" id="UP001319200"/>
    </source>
</evidence>
<evidence type="ECO:0000256" key="1">
    <source>
        <dbReference type="SAM" id="MobiDB-lite"/>
    </source>
</evidence>
<organism evidence="3 4">
    <name type="scientific">Chryseosolibacter histidini</name>
    <dbReference type="NCBI Taxonomy" id="2782349"/>
    <lineage>
        <taxon>Bacteria</taxon>
        <taxon>Pseudomonadati</taxon>
        <taxon>Bacteroidota</taxon>
        <taxon>Cytophagia</taxon>
        <taxon>Cytophagales</taxon>
        <taxon>Chryseotaleaceae</taxon>
        <taxon>Chryseosolibacter</taxon>
    </lineage>
</organism>
<dbReference type="PROSITE" id="PS51257">
    <property type="entry name" value="PROKAR_LIPOPROTEIN"/>
    <property type="match status" value="1"/>
</dbReference>